<evidence type="ECO:0000256" key="4">
    <source>
        <dbReference type="ARBA" id="ARBA00022692"/>
    </source>
</evidence>
<organism evidence="10 11">
    <name type="scientific">Rubrobacter taiwanensis</name>
    <dbReference type="NCBI Taxonomy" id="185139"/>
    <lineage>
        <taxon>Bacteria</taxon>
        <taxon>Bacillati</taxon>
        <taxon>Actinomycetota</taxon>
        <taxon>Rubrobacteria</taxon>
        <taxon>Rubrobacterales</taxon>
        <taxon>Rubrobacteraceae</taxon>
        <taxon>Rubrobacter</taxon>
    </lineage>
</organism>
<dbReference type="GO" id="GO:0009103">
    <property type="term" value="P:lipopolysaccharide biosynthetic process"/>
    <property type="evidence" value="ECO:0007669"/>
    <property type="project" value="TreeGrafter"/>
</dbReference>
<keyword evidence="4 8" id="KW-0812">Transmembrane</keyword>
<dbReference type="Proteomes" id="UP000295244">
    <property type="component" value="Unassembled WGS sequence"/>
</dbReference>
<reference evidence="10 11" key="1">
    <citation type="submission" date="2019-03" db="EMBL/GenBank/DDBJ databases">
        <title>Whole genome sequence of a novel Rubrobacter taiwanensis strain, isolated from Yellowstone National Park.</title>
        <authorList>
            <person name="Freed S."/>
            <person name="Ramaley R.F."/>
            <person name="Kyndt J.A."/>
        </authorList>
    </citation>
    <scope>NUCLEOTIDE SEQUENCE [LARGE SCALE GENOMIC DNA]</scope>
    <source>
        <strain evidence="10 11">Yellowstone</strain>
    </source>
</reference>
<protein>
    <submittedName>
        <fullName evidence="10">Acyltransferase</fullName>
    </submittedName>
</protein>
<proteinExistence type="predicted"/>
<evidence type="ECO:0000256" key="7">
    <source>
        <dbReference type="ARBA" id="ARBA00023315"/>
    </source>
</evidence>
<evidence type="ECO:0000313" key="10">
    <source>
        <dbReference type="EMBL" id="TCJ20068.1"/>
    </source>
</evidence>
<gene>
    <name evidence="10" type="ORF">E0L93_03755</name>
</gene>
<keyword evidence="3 10" id="KW-0808">Transferase</keyword>
<keyword evidence="5 8" id="KW-1133">Transmembrane helix</keyword>
<keyword evidence="11" id="KW-1185">Reference proteome</keyword>
<evidence type="ECO:0000256" key="6">
    <source>
        <dbReference type="ARBA" id="ARBA00023136"/>
    </source>
</evidence>
<dbReference type="EMBL" id="SKBU01000006">
    <property type="protein sequence ID" value="TCJ20068.1"/>
    <property type="molecule type" value="Genomic_DNA"/>
</dbReference>
<keyword evidence="2" id="KW-1003">Cell membrane</keyword>
<feature type="transmembrane region" description="Helical" evidence="8">
    <location>
        <begin position="92"/>
        <end position="111"/>
    </location>
</feature>
<feature type="transmembrane region" description="Helical" evidence="8">
    <location>
        <begin position="244"/>
        <end position="267"/>
    </location>
</feature>
<keyword evidence="7 10" id="KW-0012">Acyltransferase</keyword>
<comment type="subcellular location">
    <subcellularLocation>
        <location evidence="1">Cell membrane</location>
        <topology evidence="1">Multi-pass membrane protein</topology>
    </subcellularLocation>
</comment>
<feature type="transmembrane region" description="Helical" evidence="8">
    <location>
        <begin position="214"/>
        <end position="232"/>
    </location>
</feature>
<evidence type="ECO:0000256" key="5">
    <source>
        <dbReference type="ARBA" id="ARBA00022989"/>
    </source>
</evidence>
<dbReference type="InterPro" id="IPR036514">
    <property type="entry name" value="SGNH_hydro_sf"/>
</dbReference>
<dbReference type="InterPro" id="IPR050879">
    <property type="entry name" value="Acyltransferase_3"/>
</dbReference>
<dbReference type="AlphaFoldDB" id="A0A4R1BR50"/>
<feature type="transmembrane region" description="Helical" evidence="8">
    <location>
        <begin position="20"/>
        <end position="40"/>
    </location>
</feature>
<dbReference type="GO" id="GO:0005886">
    <property type="term" value="C:plasma membrane"/>
    <property type="evidence" value="ECO:0007669"/>
    <property type="project" value="UniProtKB-SubCell"/>
</dbReference>
<dbReference type="OrthoDB" id="3404679at2"/>
<accession>A0A4R1BR50</accession>
<evidence type="ECO:0000259" key="9">
    <source>
        <dbReference type="Pfam" id="PF01757"/>
    </source>
</evidence>
<sequence length="605" mass="66358">MSRRGGKIRGEVSGPGGTRLSYLPGLDGLRAFAVLAVLLYHAGLPWVPGGFLGVEIFFVISGYLITALLLAEWRERGRMDLKRFWLRRARRLLPALYLVLVATLAYAVVFLPEEVAGLRADALAALGYVTNWYLIFADESYFEAVGRPSLLKHLWSLAVEEQFYLLWPPLLLAGLALLRRWTLLCVLVVAASSAGLMAALYTPDADPSRLYYGTDTRAAGLLFGAALAFFWVPQNLRREPGRFAPLLLDAAGVAALGALVFFCLTLGEYDPLLYRGGFALVAFATASVIAVSVHPGTRLGSEVLELRPLRWVGVRSYGIYLWHWPVFMVTRPQLDVPLDGPPLLALQLAATLLLADLSYRFIETPVRRGALERAWRSLREAEGRRRWRLGALWAGGAAANVAVCALIGVAAVKAESPPPPEYLAQETIRAGETGGERAAREEPAGPATAVGDSVMLGAARTLEREAGDLRVLDAESGLQVGDAVEILRERRERGELGEVVVLHIGNNGPLSEEQFEEIMDILEGVSRVVFVNVKVPRPWESSNNRVIAEGTERHPNAVLVDWHAASADRPELFWDDGIHLRPEGQRLYAELIRDHLGPDYAGTGR</sequence>
<evidence type="ECO:0000256" key="2">
    <source>
        <dbReference type="ARBA" id="ARBA00022475"/>
    </source>
</evidence>
<name>A0A4R1BR50_9ACTN</name>
<keyword evidence="6 8" id="KW-0472">Membrane</keyword>
<dbReference type="PANTHER" id="PTHR23028">
    <property type="entry name" value="ACETYLTRANSFERASE"/>
    <property type="match status" value="1"/>
</dbReference>
<feature type="domain" description="Acyltransferase 3" evidence="9">
    <location>
        <begin position="24"/>
        <end position="359"/>
    </location>
</feature>
<dbReference type="PANTHER" id="PTHR23028:SF53">
    <property type="entry name" value="ACYL_TRANSF_3 DOMAIN-CONTAINING PROTEIN"/>
    <property type="match status" value="1"/>
</dbReference>
<evidence type="ECO:0000256" key="8">
    <source>
        <dbReference type="SAM" id="Phobius"/>
    </source>
</evidence>
<feature type="transmembrane region" description="Helical" evidence="8">
    <location>
        <begin position="183"/>
        <end position="202"/>
    </location>
</feature>
<evidence type="ECO:0000256" key="1">
    <source>
        <dbReference type="ARBA" id="ARBA00004651"/>
    </source>
</evidence>
<evidence type="ECO:0000313" key="11">
    <source>
        <dbReference type="Proteomes" id="UP000295244"/>
    </source>
</evidence>
<feature type="transmembrane region" description="Helical" evidence="8">
    <location>
        <begin position="273"/>
        <end position="293"/>
    </location>
</feature>
<dbReference type="SUPFAM" id="SSF52266">
    <property type="entry name" value="SGNH hydrolase"/>
    <property type="match status" value="1"/>
</dbReference>
<feature type="transmembrane region" description="Helical" evidence="8">
    <location>
        <begin position="389"/>
        <end position="412"/>
    </location>
</feature>
<evidence type="ECO:0000256" key="3">
    <source>
        <dbReference type="ARBA" id="ARBA00022679"/>
    </source>
</evidence>
<dbReference type="RefSeq" id="WP_132688652.1">
    <property type="nucleotide sequence ID" value="NZ_SKBU01000006.1"/>
</dbReference>
<dbReference type="GO" id="GO:0016747">
    <property type="term" value="F:acyltransferase activity, transferring groups other than amino-acyl groups"/>
    <property type="evidence" value="ECO:0007669"/>
    <property type="project" value="InterPro"/>
</dbReference>
<feature type="transmembrane region" description="Helical" evidence="8">
    <location>
        <begin position="46"/>
        <end position="71"/>
    </location>
</feature>
<dbReference type="InterPro" id="IPR002656">
    <property type="entry name" value="Acyl_transf_3_dom"/>
</dbReference>
<dbReference type="Gene3D" id="3.40.50.1110">
    <property type="entry name" value="SGNH hydrolase"/>
    <property type="match status" value="1"/>
</dbReference>
<dbReference type="Pfam" id="PF01757">
    <property type="entry name" value="Acyl_transf_3"/>
    <property type="match status" value="1"/>
</dbReference>
<comment type="caution">
    <text evidence="10">The sequence shown here is derived from an EMBL/GenBank/DDBJ whole genome shotgun (WGS) entry which is preliminary data.</text>
</comment>